<feature type="compositionally biased region" description="Low complexity" evidence="1">
    <location>
        <begin position="135"/>
        <end position="145"/>
    </location>
</feature>
<feature type="compositionally biased region" description="Acidic residues" evidence="1">
    <location>
        <begin position="154"/>
        <end position="170"/>
    </location>
</feature>
<feature type="region of interest" description="Disordered" evidence="1">
    <location>
        <begin position="80"/>
        <end position="179"/>
    </location>
</feature>
<dbReference type="Proteomes" id="UP000325313">
    <property type="component" value="Unassembled WGS sequence"/>
</dbReference>
<dbReference type="AlphaFoldDB" id="A0A5B0P5U4"/>
<evidence type="ECO:0000256" key="1">
    <source>
        <dbReference type="SAM" id="MobiDB-lite"/>
    </source>
</evidence>
<comment type="caution">
    <text evidence="2">The sequence shown here is derived from an EMBL/GenBank/DDBJ whole genome shotgun (WGS) entry which is preliminary data.</text>
</comment>
<evidence type="ECO:0000313" key="5">
    <source>
        <dbReference type="Proteomes" id="UP000325313"/>
    </source>
</evidence>
<keyword evidence="4" id="KW-1185">Reference proteome</keyword>
<evidence type="ECO:0000313" key="3">
    <source>
        <dbReference type="EMBL" id="KAA1099699.1"/>
    </source>
</evidence>
<gene>
    <name evidence="3" type="ORF">PGT21_017415</name>
    <name evidence="2" type="ORF">PGTUg99_025373</name>
</gene>
<sequence length="179" mass="19222">MNPSNKTDKAQLCKALLRYRRDLQDRDFVQTLRDEVTLDLHVNTQAKMQTVLQMVQKNPAQVVHPRVWVVRMIPEPVPIKNLGTPGGPQSAAQSTRPSSPAPQAPAADDEPANLGAPLAPTADDEPDNLGTPGGPHSAAPSTRPSSPAPQAPAADDETDSDWVQLDDDLASDWVSLDLT</sequence>
<proteinExistence type="predicted"/>
<organism evidence="2 5">
    <name type="scientific">Puccinia graminis f. sp. tritici</name>
    <dbReference type="NCBI Taxonomy" id="56615"/>
    <lineage>
        <taxon>Eukaryota</taxon>
        <taxon>Fungi</taxon>
        <taxon>Dikarya</taxon>
        <taxon>Basidiomycota</taxon>
        <taxon>Pucciniomycotina</taxon>
        <taxon>Pucciniomycetes</taxon>
        <taxon>Pucciniales</taxon>
        <taxon>Pucciniaceae</taxon>
        <taxon>Puccinia</taxon>
    </lineage>
</organism>
<accession>A0A5B0P5U4</accession>
<dbReference type="Proteomes" id="UP000324748">
    <property type="component" value="Unassembled WGS sequence"/>
</dbReference>
<feature type="compositionally biased region" description="Low complexity" evidence="1">
    <location>
        <begin position="88"/>
        <end position="98"/>
    </location>
</feature>
<reference evidence="4 5" key="1">
    <citation type="submission" date="2019-05" db="EMBL/GenBank/DDBJ databases">
        <title>Emergence of the Ug99 lineage of the wheat stem rust pathogen through somatic hybridization.</title>
        <authorList>
            <person name="Li F."/>
            <person name="Upadhyaya N.M."/>
            <person name="Sperschneider J."/>
            <person name="Matny O."/>
            <person name="Nguyen-Phuc H."/>
            <person name="Mago R."/>
            <person name="Raley C."/>
            <person name="Miller M.E."/>
            <person name="Silverstein K.A.T."/>
            <person name="Henningsen E."/>
            <person name="Hirsch C.D."/>
            <person name="Visser B."/>
            <person name="Pretorius Z.A."/>
            <person name="Steffenson B.J."/>
            <person name="Schwessinger B."/>
            <person name="Dodds P.N."/>
            <person name="Figueroa M."/>
        </authorList>
    </citation>
    <scope>NUCLEOTIDE SEQUENCE [LARGE SCALE GENOMIC DNA]</scope>
    <source>
        <strain evidence="3">21-0</strain>
        <strain evidence="2 5">Ug99</strain>
    </source>
</reference>
<dbReference type="EMBL" id="VDEP01000372">
    <property type="protein sequence ID" value="KAA1095359.1"/>
    <property type="molecule type" value="Genomic_DNA"/>
</dbReference>
<evidence type="ECO:0000313" key="4">
    <source>
        <dbReference type="Proteomes" id="UP000324748"/>
    </source>
</evidence>
<name>A0A5B0P5U4_PUCGR</name>
<protein>
    <submittedName>
        <fullName evidence="2">Uncharacterized protein</fullName>
    </submittedName>
</protein>
<evidence type="ECO:0000313" key="2">
    <source>
        <dbReference type="EMBL" id="KAA1095359.1"/>
    </source>
</evidence>
<dbReference type="EMBL" id="VSWC01000054">
    <property type="protein sequence ID" value="KAA1099699.1"/>
    <property type="molecule type" value="Genomic_DNA"/>
</dbReference>